<dbReference type="Proteomes" id="UP001626536">
    <property type="component" value="Plasmid pRX1"/>
</dbReference>
<evidence type="ECO:0000313" key="2">
    <source>
        <dbReference type="EMBL" id="WOJ91734.1"/>
    </source>
</evidence>
<sequence>MINFSKRSRPASPAEREADEQRRAAEEIASDRNRRQEWSRRTVALTLDRDPECRHSFSGDQCLHLHGTQDDGKTISAAWYAPSHFARDQIDGVFEKLVVGVGLTLDGYWKPYELRGQTRFTFIAKFIRFDDGARVP</sequence>
<accession>A0ABZ0HWT3</accession>
<feature type="compositionally biased region" description="Basic and acidic residues" evidence="1">
    <location>
        <begin position="14"/>
        <end position="37"/>
    </location>
</feature>
<reference evidence="2 3" key="1">
    <citation type="submission" date="2023-10" db="EMBL/GenBank/DDBJ databases">
        <title>Novel methanotroph of the genus Methylocapsa from a subarctic wetland.</title>
        <authorList>
            <person name="Belova S.E."/>
            <person name="Oshkin I.Y."/>
            <person name="Miroshnikov K."/>
            <person name="Dedysh S.N."/>
        </authorList>
    </citation>
    <scope>NUCLEOTIDE SEQUENCE [LARGE SCALE GENOMIC DNA]</scope>
    <source>
        <strain evidence="2 3">RX1</strain>
        <plasmid evidence="2 3">pRX1</plasmid>
    </source>
</reference>
<protein>
    <submittedName>
        <fullName evidence="2">Uncharacterized protein</fullName>
    </submittedName>
</protein>
<keyword evidence="3" id="KW-1185">Reference proteome</keyword>
<geneLocation type="plasmid" evidence="2 3">
    <name>pRX1</name>
</geneLocation>
<evidence type="ECO:0000313" key="3">
    <source>
        <dbReference type="Proteomes" id="UP001626536"/>
    </source>
</evidence>
<feature type="region of interest" description="Disordered" evidence="1">
    <location>
        <begin position="1"/>
        <end position="37"/>
    </location>
</feature>
<gene>
    <name evidence="2" type="ORF">RZS28_18575</name>
</gene>
<proteinExistence type="predicted"/>
<evidence type="ECO:0000256" key="1">
    <source>
        <dbReference type="SAM" id="MobiDB-lite"/>
    </source>
</evidence>
<organism evidence="2 3">
    <name type="scientific">Methylocapsa polymorpha</name>
    <dbReference type="NCBI Taxonomy" id="3080828"/>
    <lineage>
        <taxon>Bacteria</taxon>
        <taxon>Pseudomonadati</taxon>
        <taxon>Pseudomonadota</taxon>
        <taxon>Alphaproteobacteria</taxon>
        <taxon>Hyphomicrobiales</taxon>
        <taxon>Beijerinckiaceae</taxon>
        <taxon>Methylocapsa</taxon>
    </lineage>
</organism>
<dbReference type="EMBL" id="CP136863">
    <property type="protein sequence ID" value="WOJ91734.1"/>
    <property type="molecule type" value="Genomic_DNA"/>
</dbReference>
<name>A0ABZ0HWT3_9HYPH</name>
<dbReference type="RefSeq" id="WP_318655161.1">
    <property type="nucleotide sequence ID" value="NZ_CP136863.1"/>
</dbReference>
<keyword evidence="2" id="KW-0614">Plasmid</keyword>